<protein>
    <submittedName>
        <fullName evidence="2">Uncharacterized protein</fullName>
    </submittedName>
</protein>
<feature type="region of interest" description="Disordered" evidence="1">
    <location>
        <begin position="540"/>
        <end position="607"/>
    </location>
</feature>
<name>A0ABR1FZ82_AURAN</name>
<feature type="compositionally biased region" description="Basic residues" evidence="1">
    <location>
        <begin position="595"/>
        <end position="607"/>
    </location>
</feature>
<evidence type="ECO:0000256" key="1">
    <source>
        <dbReference type="SAM" id="MobiDB-lite"/>
    </source>
</evidence>
<sequence>MYEEIPTSMEEFSKSIKAKAAAHGISCDISMDREAIARGLALEESDRKQKVAEILKQQPAAARAAERLVSAIAIQSVIRGDRGRCWAGCAKLKALAAKQAAEDAAAAAAARARDPERNFEDVKMTAHEPTTDNELQRVMAMHEHGDDFERTAAEERKTKLEAAAKAFPLLKGQEVVAAGLVEHKDLNGRFGIVVDGPSGAHRRYGVRFEGDAKPKAVRAANLVLTGVEARRGLLAAPSAFDVVLRSQPLALADRPGAFAASLAYYGAPPVFRENSPWLLGDCADVTRGPFDLRPWEPAADARLVHAALDAVGFHFVLEWRAGEGWRLLQCSTLNRRWEECHVAGYRALEWANPREDARDLGELHARLGRGRLLGDVAVRDHWARVLELRDRCHDVLSQALLPRLPQPLGPYPAGDDPERERDRHDWHARAARVRDWAEQVFGRADDEDLVETPVKQRREVAFVTGIEGECLFAMPVELHEALCAAYERVVGDRPTGFVYLHMLRHVGHAPGITSADHVTGGAHGNAGFTMRALPWVARDDGDDDAGLPPLEKPSYCPLAQRRPSFNRGGRSGGARTRRGALGRGDGVTGTSPRRHEARRRVPRGRCP</sequence>
<gene>
    <name evidence="2" type="ORF">SO694_00170016</name>
</gene>
<evidence type="ECO:0000313" key="3">
    <source>
        <dbReference type="Proteomes" id="UP001363151"/>
    </source>
</evidence>
<keyword evidence="3" id="KW-1185">Reference proteome</keyword>
<dbReference type="EMBL" id="JBBJCI010000178">
    <property type="protein sequence ID" value="KAK7241568.1"/>
    <property type="molecule type" value="Genomic_DNA"/>
</dbReference>
<proteinExistence type="predicted"/>
<reference evidence="2 3" key="1">
    <citation type="submission" date="2024-03" db="EMBL/GenBank/DDBJ databases">
        <title>Aureococcus anophagefferens CCMP1851 and Kratosvirus quantuckense: Draft genome of a second virus-susceptible host strain in the model system.</title>
        <authorList>
            <person name="Chase E."/>
            <person name="Truchon A.R."/>
            <person name="Schepens W."/>
            <person name="Wilhelm S.W."/>
        </authorList>
    </citation>
    <scope>NUCLEOTIDE SEQUENCE [LARGE SCALE GENOMIC DNA]</scope>
    <source>
        <strain evidence="2 3">CCMP1851</strain>
    </source>
</reference>
<accession>A0ABR1FZ82</accession>
<dbReference type="Proteomes" id="UP001363151">
    <property type="component" value="Unassembled WGS sequence"/>
</dbReference>
<evidence type="ECO:0000313" key="2">
    <source>
        <dbReference type="EMBL" id="KAK7241568.1"/>
    </source>
</evidence>
<comment type="caution">
    <text evidence="2">The sequence shown here is derived from an EMBL/GenBank/DDBJ whole genome shotgun (WGS) entry which is preliminary data.</text>
</comment>
<organism evidence="2 3">
    <name type="scientific">Aureococcus anophagefferens</name>
    <name type="common">Harmful bloom alga</name>
    <dbReference type="NCBI Taxonomy" id="44056"/>
    <lineage>
        <taxon>Eukaryota</taxon>
        <taxon>Sar</taxon>
        <taxon>Stramenopiles</taxon>
        <taxon>Ochrophyta</taxon>
        <taxon>Pelagophyceae</taxon>
        <taxon>Pelagomonadales</taxon>
        <taxon>Pelagomonadaceae</taxon>
        <taxon>Aureococcus</taxon>
    </lineage>
</organism>